<dbReference type="AlphaFoldDB" id="A0A3G8JMG8"/>
<dbReference type="OrthoDB" id="5289372at2"/>
<dbReference type="RefSeq" id="WP_124708805.1">
    <property type="nucleotide sequence ID" value="NZ_CP033972.1"/>
</dbReference>
<dbReference type="PANTHER" id="PTHR14969">
    <property type="entry name" value="SPHINGOSINE-1-PHOSPHATE PHOSPHOHYDROLASE"/>
    <property type="match status" value="1"/>
</dbReference>
<dbReference type="InterPro" id="IPR000326">
    <property type="entry name" value="PAP2/HPO"/>
</dbReference>
<keyword evidence="2" id="KW-0472">Membrane</keyword>
<dbReference type="KEGG" id="gom:D7316_02867"/>
<feature type="domain" description="Phosphatidic acid phosphatase type 2/haloperoxidase" evidence="3">
    <location>
        <begin position="85"/>
        <end position="200"/>
    </location>
</feature>
<gene>
    <name evidence="4" type="ORF">D7316_02867</name>
</gene>
<keyword evidence="5" id="KW-1185">Reference proteome</keyword>
<feature type="transmembrane region" description="Helical" evidence="2">
    <location>
        <begin position="87"/>
        <end position="108"/>
    </location>
</feature>
<feature type="transmembrane region" description="Helical" evidence="2">
    <location>
        <begin position="159"/>
        <end position="179"/>
    </location>
</feature>
<protein>
    <recommendedName>
        <fullName evidence="3">Phosphatidic acid phosphatase type 2/haloperoxidase domain-containing protein</fullName>
    </recommendedName>
</protein>
<name>A0A3G8JMG8_9ACTN</name>
<dbReference type="Proteomes" id="UP000271469">
    <property type="component" value="Chromosome"/>
</dbReference>
<keyword evidence="2" id="KW-1133">Transmembrane helix</keyword>
<dbReference type="PANTHER" id="PTHR14969:SF13">
    <property type="entry name" value="AT30094P"/>
    <property type="match status" value="1"/>
</dbReference>
<feature type="region of interest" description="Disordered" evidence="1">
    <location>
        <begin position="215"/>
        <end position="242"/>
    </location>
</feature>
<feature type="transmembrane region" description="Helical" evidence="2">
    <location>
        <begin position="185"/>
        <end position="204"/>
    </location>
</feature>
<evidence type="ECO:0000259" key="3">
    <source>
        <dbReference type="SMART" id="SM00014"/>
    </source>
</evidence>
<sequence length="242" mass="24948">MQTSTVRQVLAALLVAGVLLGGVALAYSGGPFGLDDPVMAWVIAHRNAAVMPTVSVVSDCFGPMMIAIWTIAIAVGLTIYDRSIVRATAVVASVVTAGIVAEIVKLVVARPRPPLQFHRTIAETSFSYPSGHVTGTCALAVTVALVCTASTAPRVRRGVVSAAVAITLVVAGTRLYLGVHWVSDVVAAMAVGIAVALIIPPLAVGGLTDLHRRTASGSTGRLSGWLRPRSASPNGDQVHAHH</sequence>
<proteinExistence type="predicted"/>
<evidence type="ECO:0000256" key="1">
    <source>
        <dbReference type="SAM" id="MobiDB-lite"/>
    </source>
</evidence>
<dbReference type="CDD" id="cd03392">
    <property type="entry name" value="PAP2_like_2"/>
    <property type="match status" value="1"/>
</dbReference>
<dbReference type="Gene3D" id="1.20.144.10">
    <property type="entry name" value="Phosphatidic acid phosphatase type 2/haloperoxidase"/>
    <property type="match status" value="1"/>
</dbReference>
<accession>A0A3G8JMG8</accession>
<feature type="transmembrane region" description="Helical" evidence="2">
    <location>
        <begin position="61"/>
        <end position="80"/>
    </location>
</feature>
<feature type="transmembrane region" description="Helical" evidence="2">
    <location>
        <begin position="128"/>
        <end position="147"/>
    </location>
</feature>
<dbReference type="InterPro" id="IPR036938">
    <property type="entry name" value="PAP2/HPO_sf"/>
</dbReference>
<evidence type="ECO:0000313" key="4">
    <source>
        <dbReference type="EMBL" id="AZG46266.1"/>
    </source>
</evidence>
<evidence type="ECO:0000313" key="5">
    <source>
        <dbReference type="Proteomes" id="UP000271469"/>
    </source>
</evidence>
<organism evidence="4 5">
    <name type="scientific">Gordonia insulae</name>
    <dbReference type="NCBI Taxonomy" id="2420509"/>
    <lineage>
        <taxon>Bacteria</taxon>
        <taxon>Bacillati</taxon>
        <taxon>Actinomycetota</taxon>
        <taxon>Actinomycetes</taxon>
        <taxon>Mycobacteriales</taxon>
        <taxon>Gordoniaceae</taxon>
        <taxon>Gordonia</taxon>
    </lineage>
</organism>
<dbReference type="EMBL" id="CP033972">
    <property type="protein sequence ID" value="AZG46266.1"/>
    <property type="molecule type" value="Genomic_DNA"/>
</dbReference>
<keyword evidence="2" id="KW-0812">Transmembrane</keyword>
<dbReference type="SMART" id="SM00014">
    <property type="entry name" value="acidPPc"/>
    <property type="match status" value="1"/>
</dbReference>
<reference evidence="4 5" key="1">
    <citation type="submission" date="2018-11" db="EMBL/GenBank/DDBJ databases">
        <title>Gordonia insulae sp. nov., isolated from an island soil.</title>
        <authorList>
            <person name="Kim Y.S."/>
            <person name="Kim S.B."/>
        </authorList>
    </citation>
    <scope>NUCLEOTIDE SEQUENCE [LARGE SCALE GENOMIC DNA]</scope>
    <source>
        <strain evidence="4 5">MMS17-SY073</strain>
    </source>
</reference>
<dbReference type="Pfam" id="PF01569">
    <property type="entry name" value="PAP2"/>
    <property type="match status" value="1"/>
</dbReference>
<evidence type="ECO:0000256" key="2">
    <source>
        <dbReference type="SAM" id="Phobius"/>
    </source>
</evidence>
<dbReference type="SUPFAM" id="SSF48317">
    <property type="entry name" value="Acid phosphatase/Vanadium-dependent haloperoxidase"/>
    <property type="match status" value="1"/>
</dbReference>